<dbReference type="PROSITE" id="PS51186">
    <property type="entry name" value="GNAT"/>
    <property type="match status" value="1"/>
</dbReference>
<dbReference type="InterPro" id="IPR016181">
    <property type="entry name" value="Acyl_CoA_acyltransferase"/>
</dbReference>
<proteinExistence type="predicted"/>
<dbReference type="Pfam" id="PF00583">
    <property type="entry name" value="Acetyltransf_1"/>
    <property type="match status" value="1"/>
</dbReference>
<comment type="caution">
    <text evidence="2">The sequence shown here is derived from an EMBL/GenBank/DDBJ whole genome shotgun (WGS) entry which is preliminary data.</text>
</comment>
<dbReference type="InterPro" id="IPR000182">
    <property type="entry name" value="GNAT_dom"/>
</dbReference>
<dbReference type="SUPFAM" id="SSF55729">
    <property type="entry name" value="Acyl-CoA N-acyltransferases (Nat)"/>
    <property type="match status" value="1"/>
</dbReference>
<dbReference type="Proteomes" id="UP001230005">
    <property type="component" value="Unassembled WGS sequence"/>
</dbReference>
<dbReference type="CDD" id="cd04301">
    <property type="entry name" value="NAT_SF"/>
    <property type="match status" value="1"/>
</dbReference>
<name>A0ABT9ZVD2_9BACI</name>
<accession>A0ABT9ZVD2</accession>
<dbReference type="EMBL" id="JAUSUG010000009">
    <property type="protein sequence ID" value="MDQ0255202.1"/>
    <property type="molecule type" value="Genomic_DNA"/>
</dbReference>
<dbReference type="InterPro" id="IPR022525">
    <property type="entry name" value="GNAT_AblB"/>
</dbReference>
<sequence>MENQWELDRQNDRIVAYLPSMEKGELMEIFTRFKTESLGKLIIFSLERDSKGLSELGFQFEAEMSGFFQGKKACIFSYYGNERRSASKTASENKEVMALVQMDSKDLSNLIITNFSVELVGDTEWNDLAELFEIVFPVYPTDIYDPNYLRKAGEQNYTFIVAKNEAGKIIGAASAMESGYGSAEITDCAVHPDYRGNQVLYGIILALEKELIKKGIYHAYSITRAKSVGMNLTVKRLGYVYEGTLTNNCVISTGFEDMNVWTKKLEKEPKKEPKL</sequence>
<keyword evidence="3" id="KW-1185">Reference proteome</keyword>
<gene>
    <name evidence="2" type="ORF">J2S74_002584</name>
</gene>
<evidence type="ECO:0000313" key="3">
    <source>
        <dbReference type="Proteomes" id="UP001230005"/>
    </source>
</evidence>
<reference evidence="2 3" key="1">
    <citation type="submission" date="2023-07" db="EMBL/GenBank/DDBJ databases">
        <title>Genomic Encyclopedia of Type Strains, Phase IV (KMG-IV): sequencing the most valuable type-strain genomes for metagenomic binning, comparative biology and taxonomic classification.</title>
        <authorList>
            <person name="Goeker M."/>
        </authorList>
    </citation>
    <scope>NUCLEOTIDE SEQUENCE [LARGE SCALE GENOMIC DNA]</scope>
    <source>
        <strain evidence="2 3">DSM 9768</strain>
    </source>
</reference>
<organism evidence="2 3">
    <name type="scientific">Evansella vedderi</name>
    <dbReference type="NCBI Taxonomy" id="38282"/>
    <lineage>
        <taxon>Bacteria</taxon>
        <taxon>Bacillati</taxon>
        <taxon>Bacillota</taxon>
        <taxon>Bacilli</taxon>
        <taxon>Bacillales</taxon>
        <taxon>Bacillaceae</taxon>
        <taxon>Evansella</taxon>
    </lineage>
</organism>
<evidence type="ECO:0000259" key="1">
    <source>
        <dbReference type="PROSITE" id="PS51186"/>
    </source>
</evidence>
<evidence type="ECO:0000313" key="2">
    <source>
        <dbReference type="EMBL" id="MDQ0255202.1"/>
    </source>
</evidence>
<feature type="domain" description="N-acetyltransferase" evidence="1">
    <location>
        <begin position="117"/>
        <end position="266"/>
    </location>
</feature>
<dbReference type="NCBIfam" id="TIGR03827">
    <property type="entry name" value="GNAT_ablB"/>
    <property type="match status" value="1"/>
</dbReference>
<dbReference type="RefSeq" id="WP_307326146.1">
    <property type="nucleotide sequence ID" value="NZ_JAUSUG010000009.1"/>
</dbReference>
<protein>
    <submittedName>
        <fullName evidence="2">Beta-lysine N-acetyltransferase</fullName>
    </submittedName>
</protein>
<dbReference type="Gene3D" id="3.40.630.30">
    <property type="match status" value="1"/>
</dbReference>